<proteinExistence type="predicted"/>
<dbReference type="Proteomes" id="UP000838756">
    <property type="component" value="Unassembled WGS sequence"/>
</dbReference>
<dbReference type="EMBL" id="CAKXAJ010025271">
    <property type="protein sequence ID" value="CAH2237475.1"/>
    <property type="molecule type" value="Genomic_DNA"/>
</dbReference>
<protein>
    <submittedName>
        <fullName evidence="1">Jg12808 protein</fullName>
    </submittedName>
</protein>
<gene>
    <name evidence="1" type="primary">jg12808</name>
    <name evidence="1" type="ORF">PAEG_LOCUS14759</name>
</gene>
<comment type="caution">
    <text evidence="1">The sequence shown here is derived from an EMBL/GenBank/DDBJ whole genome shotgun (WGS) entry which is preliminary data.</text>
</comment>
<keyword evidence="2" id="KW-1185">Reference proteome</keyword>
<accession>A0A8S4RLH6</accession>
<reference evidence="1" key="1">
    <citation type="submission" date="2022-03" db="EMBL/GenBank/DDBJ databases">
        <authorList>
            <person name="Lindestad O."/>
        </authorList>
    </citation>
    <scope>NUCLEOTIDE SEQUENCE</scope>
</reference>
<organism evidence="1 2">
    <name type="scientific">Pararge aegeria aegeria</name>
    <dbReference type="NCBI Taxonomy" id="348720"/>
    <lineage>
        <taxon>Eukaryota</taxon>
        <taxon>Metazoa</taxon>
        <taxon>Ecdysozoa</taxon>
        <taxon>Arthropoda</taxon>
        <taxon>Hexapoda</taxon>
        <taxon>Insecta</taxon>
        <taxon>Pterygota</taxon>
        <taxon>Neoptera</taxon>
        <taxon>Endopterygota</taxon>
        <taxon>Lepidoptera</taxon>
        <taxon>Glossata</taxon>
        <taxon>Ditrysia</taxon>
        <taxon>Papilionoidea</taxon>
        <taxon>Nymphalidae</taxon>
        <taxon>Satyrinae</taxon>
        <taxon>Satyrini</taxon>
        <taxon>Parargina</taxon>
        <taxon>Pararge</taxon>
    </lineage>
</organism>
<evidence type="ECO:0000313" key="2">
    <source>
        <dbReference type="Proteomes" id="UP000838756"/>
    </source>
</evidence>
<evidence type="ECO:0000313" key="1">
    <source>
        <dbReference type="EMBL" id="CAH2237475.1"/>
    </source>
</evidence>
<dbReference type="AlphaFoldDB" id="A0A8S4RLH6"/>
<name>A0A8S4RLH6_9NEOP</name>
<sequence length="107" mass="12330">MGSAFFELLLPSIAINTRSTQHGDNGQNLPLCDASTPAVDCYRLMMMIIYHDIISSAFLSMQFDINRNTTFVIQCRSNKLHPHKYHVDKVRRTVAYAWKEVKCRSLH</sequence>